<comment type="caution">
    <text evidence="1">The sequence shown here is derived from an EMBL/GenBank/DDBJ whole genome shotgun (WGS) entry which is preliminary data.</text>
</comment>
<dbReference type="Proteomes" id="UP000292087">
    <property type="component" value="Unassembled WGS sequence"/>
</dbReference>
<dbReference type="AlphaFoldDB" id="A0A4Q8LSW2"/>
<dbReference type="EMBL" id="SHMF01000003">
    <property type="protein sequence ID" value="TAA34856.1"/>
    <property type="molecule type" value="Genomic_DNA"/>
</dbReference>
<proteinExistence type="predicted"/>
<name>A0A4Q8LSW2_9GAMM</name>
<accession>A0A4Q8LSW2</accession>
<protein>
    <submittedName>
        <fullName evidence="1">Uncharacterized protein</fullName>
    </submittedName>
</protein>
<organism evidence="1 2">
    <name type="scientific">Pseudoxanthomonas winnipegensis</name>
    <dbReference type="NCBI Taxonomy" id="2480810"/>
    <lineage>
        <taxon>Bacteria</taxon>
        <taxon>Pseudomonadati</taxon>
        <taxon>Pseudomonadota</taxon>
        <taxon>Gammaproteobacteria</taxon>
        <taxon>Lysobacterales</taxon>
        <taxon>Lysobacteraceae</taxon>
        <taxon>Pseudoxanthomonas</taxon>
    </lineage>
</organism>
<reference evidence="1 2" key="1">
    <citation type="submission" date="2019-02" db="EMBL/GenBank/DDBJ databases">
        <title>WGS of Pseudoxanthomonas species novum from clinical isolates.</title>
        <authorList>
            <person name="Bernier A.-M."/>
            <person name="Bernard K."/>
            <person name="Vachon A."/>
        </authorList>
    </citation>
    <scope>NUCLEOTIDE SEQUENCE [LARGE SCALE GENOMIC DNA]</scope>
    <source>
        <strain evidence="1 2">NML140781</strain>
    </source>
</reference>
<evidence type="ECO:0000313" key="1">
    <source>
        <dbReference type="EMBL" id="TAA34856.1"/>
    </source>
</evidence>
<sequence length="141" mass="16029">MHELRTDIALADQFYKKNMQEAQRINAEMVAENESGQPNPARMAALQRSFENFRSQYEAHSQELNGAWERYNASHERFIEVLKEQIRRVAPTQTKLLAALKNEIGVPTEAADLVARTELAEKRMEAAVKNVLSEFVGPTAQ</sequence>
<evidence type="ECO:0000313" key="2">
    <source>
        <dbReference type="Proteomes" id="UP000292087"/>
    </source>
</evidence>
<gene>
    <name evidence="1" type="ORF">EA656_12315</name>
</gene>